<dbReference type="EMBL" id="CM043797">
    <property type="protein sequence ID" value="KAI4815327.1"/>
    <property type="molecule type" value="Genomic_DNA"/>
</dbReference>
<feature type="non-terminal residue" evidence="1">
    <location>
        <position position="116"/>
    </location>
</feature>
<protein>
    <submittedName>
        <fullName evidence="1">Uncharacterized protein</fullName>
    </submittedName>
</protein>
<organism evidence="1 2">
    <name type="scientific">Chaenocephalus aceratus</name>
    <name type="common">Blackfin icefish</name>
    <name type="synonym">Chaenichthys aceratus</name>
    <dbReference type="NCBI Taxonomy" id="36190"/>
    <lineage>
        <taxon>Eukaryota</taxon>
        <taxon>Metazoa</taxon>
        <taxon>Chordata</taxon>
        <taxon>Craniata</taxon>
        <taxon>Vertebrata</taxon>
        <taxon>Euteleostomi</taxon>
        <taxon>Actinopterygii</taxon>
        <taxon>Neopterygii</taxon>
        <taxon>Teleostei</taxon>
        <taxon>Neoteleostei</taxon>
        <taxon>Acanthomorphata</taxon>
        <taxon>Eupercaria</taxon>
        <taxon>Perciformes</taxon>
        <taxon>Notothenioidei</taxon>
        <taxon>Channichthyidae</taxon>
        <taxon>Chaenocephalus</taxon>
    </lineage>
</organism>
<keyword evidence="2" id="KW-1185">Reference proteome</keyword>
<proteinExistence type="predicted"/>
<accession>A0ACB9WQ40</accession>
<evidence type="ECO:0000313" key="2">
    <source>
        <dbReference type="Proteomes" id="UP001057452"/>
    </source>
</evidence>
<comment type="caution">
    <text evidence="1">The sequence shown here is derived from an EMBL/GenBank/DDBJ whole genome shotgun (WGS) entry which is preliminary data.</text>
</comment>
<evidence type="ECO:0000313" key="1">
    <source>
        <dbReference type="EMBL" id="KAI4815327.1"/>
    </source>
</evidence>
<sequence>FLHVAASPYSPGVRRGYCHPTGLIGPSLPVSYLPFEVWKSFTLFPPRCMALLQSFYPRQIPGNVGNFSQTLLRPLQADSAGETKRTGLGTENGFKKWRLSELCCSRAAVRRLCQSA</sequence>
<feature type="non-terminal residue" evidence="1">
    <location>
        <position position="1"/>
    </location>
</feature>
<gene>
    <name evidence="1" type="ORF">KUCAC02_005476</name>
</gene>
<reference evidence="1" key="1">
    <citation type="submission" date="2022-05" db="EMBL/GenBank/DDBJ databases">
        <title>Chromosome-level genome of Chaenocephalus aceratus.</title>
        <authorList>
            <person name="Park H."/>
        </authorList>
    </citation>
    <scope>NUCLEOTIDE SEQUENCE</scope>
    <source>
        <strain evidence="1">KU_202001</strain>
    </source>
</reference>
<name>A0ACB9WQ40_CHAAC</name>
<dbReference type="Proteomes" id="UP001057452">
    <property type="component" value="Chromosome 13"/>
</dbReference>